<keyword evidence="3" id="KW-1185">Reference proteome</keyword>
<dbReference type="Proteomes" id="UP001055219">
    <property type="component" value="Unassembled WGS sequence"/>
</dbReference>
<sequence>MVQKLVPFSDGPTREKKILSLGFYRTGSQSLKEALTILHYKDVFHSSAIMDAPIKFASLGAAADDNITCLPSYTGRHWNRAQWDRIFGPCEALTDVTPYSLDLLRVYPEAKVILVKRDFDSWATSFLNTLFIPSSVGIIPWLSGCVFEPMIGLKVSKIVWKFYMGLFGVSVLQKAGNRQIMRAGYDRHYDLIRLLVPPDRLLDIDLRDLSWEPLCKFLEKDVPVQPFPRLNESKTYAESWTLLHRWAFVGALFKIVPALLIVAGLTWWSEWYFAGHGRII</sequence>
<dbReference type="AlphaFoldDB" id="A0A9P9Y3B7"/>
<dbReference type="SUPFAM" id="SSF52540">
    <property type="entry name" value="P-loop containing nucleoside triphosphate hydrolases"/>
    <property type="match status" value="1"/>
</dbReference>
<accession>A0A9P9Y3B7</accession>
<dbReference type="EMBL" id="JAGIXG020000011">
    <property type="protein sequence ID" value="KAI6782712.1"/>
    <property type="molecule type" value="Genomic_DNA"/>
</dbReference>
<gene>
    <name evidence="2" type="ORF">J7T54_000855</name>
</gene>
<comment type="caution">
    <text evidence="2">The sequence shown here is derived from an EMBL/GenBank/DDBJ whole genome shotgun (WGS) entry which is preliminary data.</text>
</comment>
<dbReference type="PANTHER" id="PTHR36978:SF4">
    <property type="entry name" value="P-LOOP CONTAINING NUCLEOSIDE TRIPHOSPHATE HYDROLASE PROTEIN"/>
    <property type="match status" value="1"/>
</dbReference>
<keyword evidence="1" id="KW-1133">Transmembrane helix</keyword>
<dbReference type="InterPro" id="IPR027417">
    <property type="entry name" value="P-loop_NTPase"/>
</dbReference>
<dbReference type="RefSeq" id="XP_051363568.1">
    <property type="nucleotide sequence ID" value="XM_051504887.1"/>
</dbReference>
<dbReference type="Pfam" id="PF17784">
    <property type="entry name" value="Sulfotransfer_4"/>
    <property type="match status" value="1"/>
</dbReference>
<protein>
    <recommendedName>
        <fullName evidence="4">NAD dependent epimerase/dehydratase</fullName>
    </recommendedName>
</protein>
<dbReference type="OrthoDB" id="408152at2759"/>
<keyword evidence="1" id="KW-0472">Membrane</keyword>
<evidence type="ECO:0000313" key="3">
    <source>
        <dbReference type="Proteomes" id="UP001055219"/>
    </source>
</evidence>
<reference evidence="2" key="2">
    <citation type="submission" date="2022-07" db="EMBL/GenBank/DDBJ databases">
        <authorList>
            <person name="Goncalves M.F.M."/>
            <person name="Hilario S."/>
            <person name="Van De Peer Y."/>
            <person name="Esteves A.C."/>
            <person name="Alves A."/>
        </authorList>
    </citation>
    <scope>NUCLEOTIDE SEQUENCE</scope>
    <source>
        <strain evidence="2">MUM 19.33</strain>
    </source>
</reference>
<feature type="transmembrane region" description="Helical" evidence="1">
    <location>
        <begin position="246"/>
        <end position="268"/>
    </location>
</feature>
<reference evidence="2" key="1">
    <citation type="journal article" date="2021" name="J Fungi (Basel)">
        <title>Genomic and Metabolomic Analyses of the Marine Fungus Emericellopsis cladophorae: Insights into Saltwater Adaptability Mechanisms and Its Biosynthetic Potential.</title>
        <authorList>
            <person name="Goncalves M.F.M."/>
            <person name="Hilario S."/>
            <person name="Van de Peer Y."/>
            <person name="Esteves A.C."/>
            <person name="Alves A."/>
        </authorList>
    </citation>
    <scope>NUCLEOTIDE SEQUENCE</scope>
    <source>
        <strain evidence="2">MUM 19.33</strain>
    </source>
</reference>
<keyword evidence="1" id="KW-0812">Transmembrane</keyword>
<dbReference type="GeneID" id="75827374"/>
<dbReference type="InterPro" id="IPR040632">
    <property type="entry name" value="Sulfotransfer_4"/>
</dbReference>
<organism evidence="2 3">
    <name type="scientific">Emericellopsis cladophorae</name>
    <dbReference type="NCBI Taxonomy" id="2686198"/>
    <lineage>
        <taxon>Eukaryota</taxon>
        <taxon>Fungi</taxon>
        <taxon>Dikarya</taxon>
        <taxon>Ascomycota</taxon>
        <taxon>Pezizomycotina</taxon>
        <taxon>Sordariomycetes</taxon>
        <taxon>Hypocreomycetidae</taxon>
        <taxon>Hypocreales</taxon>
        <taxon>Bionectriaceae</taxon>
        <taxon>Emericellopsis</taxon>
    </lineage>
</organism>
<evidence type="ECO:0008006" key="4">
    <source>
        <dbReference type="Google" id="ProtNLM"/>
    </source>
</evidence>
<dbReference type="Gene3D" id="3.40.50.300">
    <property type="entry name" value="P-loop containing nucleotide triphosphate hydrolases"/>
    <property type="match status" value="1"/>
</dbReference>
<evidence type="ECO:0000313" key="2">
    <source>
        <dbReference type="EMBL" id="KAI6782712.1"/>
    </source>
</evidence>
<name>A0A9P9Y3B7_9HYPO</name>
<proteinExistence type="predicted"/>
<evidence type="ECO:0000256" key="1">
    <source>
        <dbReference type="SAM" id="Phobius"/>
    </source>
</evidence>
<dbReference type="PANTHER" id="PTHR36978">
    <property type="entry name" value="P-LOOP CONTAINING NUCLEOTIDE TRIPHOSPHATE HYDROLASE"/>
    <property type="match status" value="1"/>
</dbReference>